<evidence type="ECO:0000313" key="4">
    <source>
        <dbReference type="Proteomes" id="UP001305421"/>
    </source>
</evidence>
<keyword evidence="1" id="KW-0802">TPR repeat</keyword>
<sequence length="502" mass="54963">MTCRTGIALALMLSLCAAPLAATAAASVDATAPVPEGDRAFYMEVGEAIQQAERGDTLGASIVFERLLADPRLASLAVDGRSHVWASAAMVAAEQKDFALATQRLQQALAINPHNAYARLRLAWFQLHAQQTVAAADSVILGAADSEDSPDITTEMVWQLDTGLKDLPEKRLALLQALFDSHWKNDGVEPVELWVILATLQVEAGHGDKVPATLERIDAPIALVRLRSDKRFDPYLQPDDTRYEPVAAARRQIDRLRVETMLRPGLNETAVELATALMIAGDLGDVVGMTDQIAAAANAATQAPQEQAFAIGWMLDTRSRALRRLGQNDRAVANQLIAVRMAEGSDTVSQKLNLAALYMSLHRPMMAREVLRETDDANLSAYGVSSHALVSLMTARQLKDDTAAQRAWTVLEANRTEAPGQYRDALLTDNRMDEAAQVVIAQLADPLERGQILLELQDMREGPVLEGERDYHERWEQMEKRADVQAAVAKVGRIATYPLFSY</sequence>
<evidence type="ECO:0000256" key="1">
    <source>
        <dbReference type="PROSITE-ProRule" id="PRU00339"/>
    </source>
</evidence>
<organism evidence="3 4">
    <name type="scientific">Stenotrophomonas aracearum</name>
    <dbReference type="NCBI Taxonomy" id="3003272"/>
    <lineage>
        <taxon>Bacteria</taxon>
        <taxon>Pseudomonadati</taxon>
        <taxon>Pseudomonadota</taxon>
        <taxon>Gammaproteobacteria</taxon>
        <taxon>Lysobacterales</taxon>
        <taxon>Lysobacteraceae</taxon>
        <taxon>Stenotrophomonas</taxon>
    </lineage>
</organism>
<keyword evidence="2" id="KW-0732">Signal</keyword>
<dbReference type="Pfam" id="PF14559">
    <property type="entry name" value="TPR_19"/>
    <property type="match status" value="1"/>
</dbReference>
<proteinExistence type="predicted"/>
<dbReference type="PROSITE" id="PS50005">
    <property type="entry name" value="TPR"/>
    <property type="match status" value="1"/>
</dbReference>
<dbReference type="RefSeq" id="WP_311183708.1">
    <property type="nucleotide sequence ID" value="NZ_CP115543.1"/>
</dbReference>
<feature type="repeat" description="TPR" evidence="1">
    <location>
        <begin position="82"/>
        <end position="115"/>
    </location>
</feature>
<accession>A0ABY9YED3</accession>
<dbReference type="EMBL" id="CP115543">
    <property type="protein sequence ID" value="WNH49219.1"/>
    <property type="molecule type" value="Genomic_DNA"/>
</dbReference>
<feature type="chain" id="PRO_5045387831" evidence="2">
    <location>
        <begin position="25"/>
        <end position="502"/>
    </location>
</feature>
<name>A0ABY9YED3_9GAMM</name>
<keyword evidence="4" id="KW-1185">Reference proteome</keyword>
<dbReference type="InterPro" id="IPR011990">
    <property type="entry name" value="TPR-like_helical_dom_sf"/>
</dbReference>
<dbReference type="Proteomes" id="UP001305421">
    <property type="component" value="Chromosome"/>
</dbReference>
<feature type="signal peptide" evidence="2">
    <location>
        <begin position="1"/>
        <end position="24"/>
    </location>
</feature>
<protein>
    <submittedName>
        <fullName evidence="3">Tetratricopeptide repeat protein</fullName>
    </submittedName>
</protein>
<dbReference type="Gene3D" id="1.25.40.10">
    <property type="entry name" value="Tetratricopeptide repeat domain"/>
    <property type="match status" value="1"/>
</dbReference>
<reference evidence="3 4" key="1">
    <citation type="submission" date="2022-12" db="EMBL/GenBank/DDBJ databases">
        <title>Two new species, Stenotrophomonas aracearum and Stenotrophomonas oahuensis, isolated from Anthurium (Araceae family) in Hawaii.</title>
        <authorList>
            <person name="Chunag S.C."/>
            <person name="Dobhal S."/>
            <person name="Alvarez A."/>
            <person name="Arif M."/>
        </authorList>
    </citation>
    <scope>NUCLEOTIDE SEQUENCE [LARGE SCALE GENOMIC DNA]</scope>
    <source>
        <strain evidence="3 4">A5588</strain>
    </source>
</reference>
<gene>
    <name evidence="3" type="ORF">PDM28_02485</name>
</gene>
<evidence type="ECO:0000256" key="2">
    <source>
        <dbReference type="SAM" id="SignalP"/>
    </source>
</evidence>
<dbReference type="InterPro" id="IPR019734">
    <property type="entry name" value="TPR_rpt"/>
</dbReference>
<dbReference type="SUPFAM" id="SSF48452">
    <property type="entry name" value="TPR-like"/>
    <property type="match status" value="1"/>
</dbReference>
<evidence type="ECO:0000313" key="3">
    <source>
        <dbReference type="EMBL" id="WNH49219.1"/>
    </source>
</evidence>